<evidence type="ECO:0000313" key="2">
    <source>
        <dbReference type="Proteomes" id="UP000254978"/>
    </source>
</evidence>
<proteinExistence type="predicted"/>
<name>A0A378TGW5_9MYCO</name>
<evidence type="ECO:0000313" key="1">
    <source>
        <dbReference type="EMBL" id="STZ59417.1"/>
    </source>
</evidence>
<gene>
    <name evidence="1" type="ORF">NCTC10821_02950</name>
</gene>
<reference evidence="1 2" key="1">
    <citation type="submission" date="2018-06" db="EMBL/GenBank/DDBJ databases">
        <authorList>
            <consortium name="Pathogen Informatics"/>
            <person name="Doyle S."/>
        </authorList>
    </citation>
    <scope>NUCLEOTIDE SEQUENCE [LARGE SCALE GENOMIC DNA]</scope>
    <source>
        <strain evidence="1 2">NCTC10821</strain>
    </source>
</reference>
<accession>A0A378TGW5</accession>
<organism evidence="1 2">
    <name type="scientific">Mycolicibacterium tokaiense</name>
    <dbReference type="NCBI Taxonomy" id="39695"/>
    <lineage>
        <taxon>Bacteria</taxon>
        <taxon>Bacillati</taxon>
        <taxon>Actinomycetota</taxon>
        <taxon>Actinomycetes</taxon>
        <taxon>Mycobacteriales</taxon>
        <taxon>Mycobacteriaceae</taxon>
        <taxon>Mycolicibacterium</taxon>
    </lineage>
</organism>
<dbReference type="OrthoDB" id="4732010at2"/>
<keyword evidence="2" id="KW-1185">Reference proteome</keyword>
<dbReference type="AlphaFoldDB" id="A0A378TGW5"/>
<protein>
    <submittedName>
        <fullName evidence="1">Uncharacterized protein</fullName>
    </submittedName>
</protein>
<sequence>MGETDEAEFQDEDERDTVLVRGFLERQLIACRTLSAQLTDAATDVTAALVESPAAVIHALRDGTTLPSAFGLTGDALADAAIEGGSRIRAAVGSYVNTQSALPDAVIVSTAELAGSAIRAQGAVAASAFDAAFLVASTAARGEDVREVFDEEWHGVLATVSSVRGQVEDTVSAARHRVRSALPPALHAG</sequence>
<dbReference type="RefSeq" id="WP_115278935.1">
    <property type="nucleotide sequence ID" value="NZ_AP022600.1"/>
</dbReference>
<dbReference type="Proteomes" id="UP000254978">
    <property type="component" value="Unassembled WGS sequence"/>
</dbReference>
<dbReference type="EMBL" id="UGQT01000001">
    <property type="protein sequence ID" value="STZ59417.1"/>
    <property type="molecule type" value="Genomic_DNA"/>
</dbReference>